<sequence length="234" mass="26750">MSGYIRPVNNTATQHDGTEGLAVNDSLARRVLALAALGIAAPFARNSYPCVPISKHLIIKSGPFVHLTETATLKFLAEKTSIPVPHVQCAFIHKNQAVIGMERIQGISVAEACVGGTLRDSRMPRSWPRFGPFKTAQDFHFWLYWKEIKDMAAKQDGAMATSRFHPRGPQLFQYPGSGVIDWEFSGWYPHYWEYTSAWYWALMRPWWQDALPNFLDPHPEELAMEVMRQKWWGE</sequence>
<dbReference type="Proteomes" id="UP001303115">
    <property type="component" value="Unassembled WGS sequence"/>
</dbReference>
<evidence type="ECO:0000313" key="1">
    <source>
        <dbReference type="EMBL" id="KAK4044186.1"/>
    </source>
</evidence>
<gene>
    <name evidence="1" type="ORF">C8A01DRAFT_43100</name>
</gene>
<accession>A0AAN6PNF2</accession>
<protein>
    <submittedName>
        <fullName evidence="1">Uncharacterized protein</fullName>
    </submittedName>
</protein>
<organism evidence="1 2">
    <name type="scientific">Parachaetomium inaequale</name>
    <dbReference type="NCBI Taxonomy" id="2588326"/>
    <lineage>
        <taxon>Eukaryota</taxon>
        <taxon>Fungi</taxon>
        <taxon>Dikarya</taxon>
        <taxon>Ascomycota</taxon>
        <taxon>Pezizomycotina</taxon>
        <taxon>Sordariomycetes</taxon>
        <taxon>Sordariomycetidae</taxon>
        <taxon>Sordariales</taxon>
        <taxon>Chaetomiaceae</taxon>
        <taxon>Parachaetomium</taxon>
    </lineage>
</organism>
<comment type="caution">
    <text evidence="1">The sequence shown here is derived from an EMBL/GenBank/DDBJ whole genome shotgun (WGS) entry which is preliminary data.</text>
</comment>
<dbReference type="AlphaFoldDB" id="A0AAN6PNF2"/>
<proteinExistence type="predicted"/>
<keyword evidence="2" id="KW-1185">Reference proteome</keyword>
<reference evidence="2" key="1">
    <citation type="journal article" date="2023" name="Mol. Phylogenet. Evol.">
        <title>Genome-scale phylogeny and comparative genomics of the fungal order Sordariales.</title>
        <authorList>
            <person name="Hensen N."/>
            <person name="Bonometti L."/>
            <person name="Westerberg I."/>
            <person name="Brannstrom I.O."/>
            <person name="Guillou S."/>
            <person name="Cros-Aarteil S."/>
            <person name="Calhoun S."/>
            <person name="Haridas S."/>
            <person name="Kuo A."/>
            <person name="Mondo S."/>
            <person name="Pangilinan J."/>
            <person name="Riley R."/>
            <person name="LaButti K."/>
            <person name="Andreopoulos B."/>
            <person name="Lipzen A."/>
            <person name="Chen C."/>
            <person name="Yan M."/>
            <person name="Daum C."/>
            <person name="Ng V."/>
            <person name="Clum A."/>
            <person name="Steindorff A."/>
            <person name="Ohm R.A."/>
            <person name="Martin F."/>
            <person name="Silar P."/>
            <person name="Natvig D.O."/>
            <person name="Lalanne C."/>
            <person name="Gautier V."/>
            <person name="Ament-Velasquez S.L."/>
            <person name="Kruys A."/>
            <person name="Hutchinson M.I."/>
            <person name="Powell A.J."/>
            <person name="Barry K."/>
            <person name="Miller A.N."/>
            <person name="Grigoriev I.V."/>
            <person name="Debuchy R."/>
            <person name="Gladieux P."/>
            <person name="Hiltunen Thoren M."/>
            <person name="Johannesson H."/>
        </authorList>
    </citation>
    <scope>NUCLEOTIDE SEQUENCE [LARGE SCALE GENOMIC DNA]</scope>
    <source>
        <strain evidence="2">CBS 284.82</strain>
    </source>
</reference>
<dbReference type="EMBL" id="MU854321">
    <property type="protein sequence ID" value="KAK4044186.1"/>
    <property type="molecule type" value="Genomic_DNA"/>
</dbReference>
<evidence type="ECO:0000313" key="2">
    <source>
        <dbReference type="Proteomes" id="UP001303115"/>
    </source>
</evidence>
<name>A0AAN6PNF2_9PEZI</name>
<dbReference type="SUPFAM" id="SSF56112">
    <property type="entry name" value="Protein kinase-like (PK-like)"/>
    <property type="match status" value="1"/>
</dbReference>
<dbReference type="InterPro" id="IPR011009">
    <property type="entry name" value="Kinase-like_dom_sf"/>
</dbReference>